<gene>
    <name evidence="1" type="ORF">PODLI_1B025197</name>
</gene>
<evidence type="ECO:0000313" key="2">
    <source>
        <dbReference type="Proteomes" id="UP001178461"/>
    </source>
</evidence>
<proteinExistence type="predicted"/>
<dbReference type="AlphaFoldDB" id="A0AA35PTL1"/>
<sequence>MIPRSETSSLDRHDRMQFRQKWYLMCKAENSAGWERRKEGTLVLEQGSPCYCKWESVRGWTGHVKSPQPLQDTAVFRP</sequence>
<protein>
    <submittedName>
        <fullName evidence="1">Uncharacterized protein</fullName>
    </submittedName>
</protein>
<reference evidence="1" key="1">
    <citation type="submission" date="2022-12" db="EMBL/GenBank/DDBJ databases">
        <authorList>
            <person name="Alioto T."/>
            <person name="Alioto T."/>
            <person name="Gomez Garrido J."/>
        </authorList>
    </citation>
    <scope>NUCLEOTIDE SEQUENCE</scope>
</reference>
<organism evidence="1 2">
    <name type="scientific">Podarcis lilfordi</name>
    <name type="common">Lilford's wall lizard</name>
    <dbReference type="NCBI Taxonomy" id="74358"/>
    <lineage>
        <taxon>Eukaryota</taxon>
        <taxon>Metazoa</taxon>
        <taxon>Chordata</taxon>
        <taxon>Craniata</taxon>
        <taxon>Vertebrata</taxon>
        <taxon>Euteleostomi</taxon>
        <taxon>Lepidosauria</taxon>
        <taxon>Squamata</taxon>
        <taxon>Bifurcata</taxon>
        <taxon>Unidentata</taxon>
        <taxon>Episquamata</taxon>
        <taxon>Laterata</taxon>
        <taxon>Lacertibaenia</taxon>
        <taxon>Lacertidae</taxon>
        <taxon>Podarcis</taxon>
    </lineage>
</organism>
<dbReference type="Proteomes" id="UP001178461">
    <property type="component" value="Chromosome 16"/>
</dbReference>
<accession>A0AA35PTL1</accession>
<feature type="non-terminal residue" evidence="1">
    <location>
        <position position="78"/>
    </location>
</feature>
<evidence type="ECO:0000313" key="1">
    <source>
        <dbReference type="EMBL" id="CAI5797695.1"/>
    </source>
</evidence>
<name>A0AA35PTL1_9SAUR</name>
<keyword evidence="2" id="KW-1185">Reference proteome</keyword>
<dbReference type="EMBL" id="OX395143">
    <property type="protein sequence ID" value="CAI5797695.1"/>
    <property type="molecule type" value="Genomic_DNA"/>
</dbReference>